<dbReference type="EMBL" id="CATNWA010016132">
    <property type="protein sequence ID" value="CAI9590159.1"/>
    <property type="molecule type" value="Genomic_DNA"/>
</dbReference>
<feature type="non-terminal residue" evidence="1">
    <location>
        <position position="103"/>
    </location>
</feature>
<accession>A0ABN9EZ99</accession>
<name>A0ABN9EZ99_9NEOB</name>
<gene>
    <name evidence="1" type="ORF">SPARVUS_LOCUS11008970</name>
</gene>
<proteinExistence type="predicted"/>
<comment type="caution">
    <text evidence="1">The sequence shown here is derived from an EMBL/GenBank/DDBJ whole genome shotgun (WGS) entry which is preliminary data.</text>
</comment>
<evidence type="ECO:0000313" key="1">
    <source>
        <dbReference type="EMBL" id="CAI9590159.1"/>
    </source>
</evidence>
<reference evidence="1" key="1">
    <citation type="submission" date="2023-05" db="EMBL/GenBank/DDBJ databases">
        <authorList>
            <person name="Stuckert A."/>
        </authorList>
    </citation>
    <scope>NUCLEOTIDE SEQUENCE</scope>
</reference>
<evidence type="ECO:0008006" key="3">
    <source>
        <dbReference type="Google" id="ProtNLM"/>
    </source>
</evidence>
<organism evidence="1 2">
    <name type="scientific">Staurois parvus</name>
    <dbReference type="NCBI Taxonomy" id="386267"/>
    <lineage>
        <taxon>Eukaryota</taxon>
        <taxon>Metazoa</taxon>
        <taxon>Chordata</taxon>
        <taxon>Craniata</taxon>
        <taxon>Vertebrata</taxon>
        <taxon>Euteleostomi</taxon>
        <taxon>Amphibia</taxon>
        <taxon>Batrachia</taxon>
        <taxon>Anura</taxon>
        <taxon>Neobatrachia</taxon>
        <taxon>Ranoidea</taxon>
        <taxon>Ranidae</taxon>
        <taxon>Staurois</taxon>
    </lineage>
</organism>
<protein>
    <recommendedName>
        <fullName evidence="3">Secreted protein</fullName>
    </recommendedName>
</protein>
<keyword evidence="2" id="KW-1185">Reference proteome</keyword>
<sequence length="103" mass="11974">MLLWLPPTLRLRALSPILLHGLQVWDLVCYSSGLMSPFLPLLPITNNPLFPPGLDQPRAFSWWVANGFSQVRHFLTSWSFPTWNSLRESRDVPPVELFRYLQL</sequence>
<dbReference type="Proteomes" id="UP001162483">
    <property type="component" value="Unassembled WGS sequence"/>
</dbReference>
<evidence type="ECO:0000313" key="2">
    <source>
        <dbReference type="Proteomes" id="UP001162483"/>
    </source>
</evidence>